<feature type="transmembrane region" description="Helical" evidence="4">
    <location>
        <begin position="38"/>
        <end position="56"/>
    </location>
</feature>
<evidence type="ECO:0000313" key="5">
    <source>
        <dbReference type="EMBL" id="KAG0569852.1"/>
    </source>
</evidence>
<dbReference type="Gene3D" id="1.25.40.10">
    <property type="entry name" value="Tetratricopeptide repeat domain"/>
    <property type="match status" value="5"/>
</dbReference>
<evidence type="ECO:0000313" key="6">
    <source>
        <dbReference type="Proteomes" id="UP000822688"/>
    </source>
</evidence>
<keyword evidence="4" id="KW-1133">Transmembrane helix</keyword>
<reference evidence="5 6" key="1">
    <citation type="submission" date="2020-06" db="EMBL/GenBank/DDBJ databases">
        <title>WGS assembly of Ceratodon purpureus strain R40.</title>
        <authorList>
            <person name="Carey S.B."/>
            <person name="Jenkins J."/>
            <person name="Shu S."/>
            <person name="Lovell J.T."/>
            <person name="Sreedasyam A."/>
            <person name="Maumus F."/>
            <person name="Tiley G.P."/>
            <person name="Fernandez-Pozo N."/>
            <person name="Barry K."/>
            <person name="Chen C."/>
            <person name="Wang M."/>
            <person name="Lipzen A."/>
            <person name="Daum C."/>
            <person name="Saski C.A."/>
            <person name="Payton A.C."/>
            <person name="Mcbreen J.C."/>
            <person name="Conrad R.E."/>
            <person name="Kollar L.M."/>
            <person name="Olsson S."/>
            <person name="Huttunen S."/>
            <person name="Landis J.B."/>
            <person name="Wickett N.J."/>
            <person name="Johnson M.G."/>
            <person name="Rensing S.A."/>
            <person name="Grimwood J."/>
            <person name="Schmutz J."/>
            <person name="Mcdaniel S.F."/>
        </authorList>
    </citation>
    <scope>NUCLEOTIDE SEQUENCE [LARGE SCALE GENOMIC DNA]</scope>
    <source>
        <strain evidence="5 6">R40</strain>
    </source>
</reference>
<name>A0A8T0HIT6_CERPU</name>
<evidence type="ECO:0008006" key="7">
    <source>
        <dbReference type="Google" id="ProtNLM"/>
    </source>
</evidence>
<dbReference type="Pfam" id="PF13812">
    <property type="entry name" value="PPR_3"/>
    <property type="match status" value="1"/>
</dbReference>
<keyword evidence="4" id="KW-0812">Transmembrane</keyword>
<gene>
    <name evidence="5" type="ORF">KC19_6G120700</name>
</gene>
<feature type="repeat" description="PPR" evidence="3">
    <location>
        <begin position="345"/>
        <end position="379"/>
    </location>
</feature>
<dbReference type="SUPFAM" id="SSF48452">
    <property type="entry name" value="TPR-like"/>
    <property type="match status" value="1"/>
</dbReference>
<dbReference type="Proteomes" id="UP000822688">
    <property type="component" value="Chromosome 6"/>
</dbReference>
<comment type="caution">
    <text evidence="5">The sequence shown here is derived from an EMBL/GenBank/DDBJ whole genome shotgun (WGS) entry which is preliminary data.</text>
</comment>
<organism evidence="5 6">
    <name type="scientific">Ceratodon purpureus</name>
    <name type="common">Fire moss</name>
    <name type="synonym">Dicranum purpureum</name>
    <dbReference type="NCBI Taxonomy" id="3225"/>
    <lineage>
        <taxon>Eukaryota</taxon>
        <taxon>Viridiplantae</taxon>
        <taxon>Streptophyta</taxon>
        <taxon>Embryophyta</taxon>
        <taxon>Bryophyta</taxon>
        <taxon>Bryophytina</taxon>
        <taxon>Bryopsida</taxon>
        <taxon>Dicranidae</taxon>
        <taxon>Pseudoditrichales</taxon>
        <taxon>Ditrichaceae</taxon>
        <taxon>Ceratodon</taxon>
    </lineage>
</organism>
<comment type="similarity">
    <text evidence="1">Belongs to the PPR family. P subfamily.</text>
</comment>
<feature type="repeat" description="PPR" evidence="3">
    <location>
        <begin position="591"/>
        <end position="625"/>
    </location>
</feature>
<dbReference type="NCBIfam" id="TIGR00756">
    <property type="entry name" value="PPR"/>
    <property type="match status" value="7"/>
</dbReference>
<dbReference type="PANTHER" id="PTHR47447:SF28">
    <property type="entry name" value="PENTACOTRIPEPTIDE-REPEAT REGION OF PRORP DOMAIN-CONTAINING PROTEIN"/>
    <property type="match status" value="1"/>
</dbReference>
<dbReference type="Pfam" id="PF13041">
    <property type="entry name" value="PPR_2"/>
    <property type="match status" value="2"/>
</dbReference>
<dbReference type="PANTHER" id="PTHR47447">
    <property type="entry name" value="OS03G0856100 PROTEIN"/>
    <property type="match status" value="1"/>
</dbReference>
<dbReference type="InterPro" id="IPR011990">
    <property type="entry name" value="TPR-like_helical_dom_sf"/>
</dbReference>
<feature type="repeat" description="PPR" evidence="3">
    <location>
        <begin position="310"/>
        <end position="344"/>
    </location>
</feature>
<feature type="repeat" description="PPR" evidence="3">
    <location>
        <begin position="275"/>
        <end position="309"/>
    </location>
</feature>
<keyword evidence="6" id="KW-1185">Reference proteome</keyword>
<accession>A0A8T0HIT6</accession>
<dbReference type="InterPro" id="IPR002885">
    <property type="entry name" value="PPR_rpt"/>
</dbReference>
<proteinExistence type="inferred from homology"/>
<feature type="repeat" description="PPR" evidence="3">
    <location>
        <begin position="556"/>
        <end position="590"/>
    </location>
</feature>
<evidence type="ECO:0000256" key="1">
    <source>
        <dbReference type="ARBA" id="ARBA00007626"/>
    </source>
</evidence>
<sequence length="704" mass="78399">MMLVGCVQVGMSGELIGIWEFCWRRLAQCSSFRACGNYVYSCCALPVFVFSLLAVFRSSTMFCTRIVKFCSSSSFPSLSRFFPSSKVPGSAPKPRLRKSGRLQRDVLLLSKILRSKASWGASTAKRLKQSNVEVTPFHVTEVLRLHRHSIEPAWRFFKWAQQQKRCKRGLFMYSKMLQLLGDARRFDDLWSLLDEMKRDSRQIPPAIFLGVIRNYVKADQMDGALKAFCAMEKYGCKPTTLVFNSMIDIFRAVGDYAQVESLFRNIQDSSSCAPDVITYTMMIDCRGKAGQIEAAFDLFQEMHRKGYKANVITYSSLISSLGKAGRISEACNLLSGMQINGCKPNNVTYNGLIVSLGGAGQAELAYSHYKEMIVLGLVPNVSTQAVVVASLVKIGNLTEAHTLFQTAANRSRDTEFDVMKSVVGSICKSGQFEAGLKFFQDAKKNGYEPSVGAYSVLIYSLSKSGCAGEALDLFQELARTDASPDLMALNALTNALVKEQIFDAAIDVIRLMIKQRVGDQTYAHEKLVTLLCKTNRFKDAYEVISQELPDKGFPRNVHLYNKLVYQLGKAGHTEKAFQTFERMSDEGCHPDTGIYNVVINLLGSVGKVDLAHQLFQQMKEKGCEPNLQTYDIMVGLLVRAGRSVLSTKVCQEMVLKHIEYPEGALKILRQAHENTQGLEDTRGYSDLVNMLKGDGSALVINNTP</sequence>
<dbReference type="EMBL" id="CM026427">
    <property type="protein sequence ID" value="KAG0569852.1"/>
    <property type="molecule type" value="Genomic_DNA"/>
</dbReference>
<dbReference type="AlphaFoldDB" id="A0A8T0HIT6"/>
<evidence type="ECO:0000256" key="2">
    <source>
        <dbReference type="ARBA" id="ARBA00022737"/>
    </source>
</evidence>
<evidence type="ECO:0000256" key="3">
    <source>
        <dbReference type="PROSITE-ProRule" id="PRU00708"/>
    </source>
</evidence>
<dbReference type="PROSITE" id="PS51375">
    <property type="entry name" value="PPR"/>
    <property type="match status" value="8"/>
</dbReference>
<feature type="repeat" description="PPR" evidence="3">
    <location>
        <begin position="415"/>
        <end position="449"/>
    </location>
</feature>
<keyword evidence="4" id="KW-0472">Membrane</keyword>
<feature type="repeat" description="PPR" evidence="3">
    <location>
        <begin position="204"/>
        <end position="238"/>
    </location>
</feature>
<protein>
    <recommendedName>
        <fullName evidence="7">Pentatricopeptide repeat-containing protein</fullName>
    </recommendedName>
</protein>
<keyword evidence="2" id="KW-0677">Repeat</keyword>
<feature type="repeat" description="PPR" evidence="3">
    <location>
        <begin position="450"/>
        <end position="484"/>
    </location>
</feature>
<evidence type="ECO:0000256" key="4">
    <source>
        <dbReference type="SAM" id="Phobius"/>
    </source>
</evidence>
<dbReference type="Pfam" id="PF01535">
    <property type="entry name" value="PPR"/>
    <property type="match status" value="3"/>
</dbReference>